<evidence type="ECO:0000256" key="5">
    <source>
        <dbReference type="ARBA" id="ARBA00022691"/>
    </source>
</evidence>
<dbReference type="AlphaFoldDB" id="A0A4S3KI07"/>
<dbReference type="Gene3D" id="3.40.1010.10">
    <property type="entry name" value="Cobalt-precorrin-4 Transmethylase, Domain 1"/>
    <property type="match status" value="1"/>
</dbReference>
<dbReference type="Pfam" id="PF23016">
    <property type="entry name" value="RsmI_C"/>
    <property type="match status" value="1"/>
</dbReference>
<dbReference type="CDD" id="cd11648">
    <property type="entry name" value="RsmI"/>
    <property type="match status" value="1"/>
</dbReference>
<proteinExistence type="inferred from homology"/>
<comment type="subcellular location">
    <subcellularLocation>
        <location evidence="6">Cytoplasm</location>
    </subcellularLocation>
</comment>
<dbReference type="GO" id="GO:0070677">
    <property type="term" value="F:rRNA (cytosine-2'-O-)-methyltransferase activity"/>
    <property type="evidence" value="ECO:0007669"/>
    <property type="project" value="UniProtKB-UniRule"/>
</dbReference>
<dbReference type="GO" id="GO:0005737">
    <property type="term" value="C:cytoplasm"/>
    <property type="evidence" value="ECO:0007669"/>
    <property type="project" value="UniProtKB-SubCell"/>
</dbReference>
<dbReference type="HAMAP" id="MF_01877">
    <property type="entry name" value="16SrRNA_methyltr_I"/>
    <property type="match status" value="1"/>
</dbReference>
<dbReference type="PANTHER" id="PTHR46111:SF1">
    <property type="entry name" value="RIBOSOMAL RNA SMALL SUBUNIT METHYLTRANSFERASE I"/>
    <property type="match status" value="1"/>
</dbReference>
<evidence type="ECO:0000259" key="7">
    <source>
        <dbReference type="Pfam" id="PF00590"/>
    </source>
</evidence>
<evidence type="ECO:0000256" key="1">
    <source>
        <dbReference type="ARBA" id="ARBA00022490"/>
    </source>
</evidence>
<keyword evidence="3 6" id="KW-0489">Methyltransferase</keyword>
<evidence type="ECO:0000313" key="9">
    <source>
        <dbReference type="EMBL" id="THD07584.1"/>
    </source>
</evidence>
<comment type="caution">
    <text evidence="9">The sequence shown here is derived from an EMBL/GenBank/DDBJ whole genome shotgun (WGS) entry which is preliminary data.</text>
</comment>
<dbReference type="NCBIfam" id="TIGR00096">
    <property type="entry name" value="16S rRNA (cytidine(1402)-2'-O)-methyltransferase"/>
    <property type="match status" value="1"/>
</dbReference>
<comment type="similarity">
    <text evidence="6">Belongs to the methyltransferase superfamily. RsmI family.</text>
</comment>
<feature type="domain" description="RsmI HTH" evidence="8">
    <location>
        <begin position="237"/>
        <end position="274"/>
    </location>
</feature>
<dbReference type="PANTHER" id="PTHR46111">
    <property type="entry name" value="RIBOSOMAL RNA SMALL SUBUNIT METHYLTRANSFERASE I"/>
    <property type="match status" value="1"/>
</dbReference>
<evidence type="ECO:0000256" key="6">
    <source>
        <dbReference type="HAMAP-Rule" id="MF_01877"/>
    </source>
</evidence>
<evidence type="ECO:0000313" key="10">
    <source>
        <dbReference type="Proteomes" id="UP000306317"/>
    </source>
</evidence>
<dbReference type="OrthoDB" id="9809084at2"/>
<evidence type="ECO:0000259" key="8">
    <source>
        <dbReference type="Pfam" id="PF23016"/>
    </source>
</evidence>
<dbReference type="Pfam" id="PF00590">
    <property type="entry name" value="TP_methylase"/>
    <property type="match status" value="1"/>
</dbReference>
<dbReference type="Gene3D" id="3.30.950.10">
    <property type="entry name" value="Methyltransferase, Cobalt-precorrin-4 Transmethylase, Domain 2"/>
    <property type="match status" value="1"/>
</dbReference>
<dbReference type="Proteomes" id="UP000306317">
    <property type="component" value="Unassembled WGS sequence"/>
</dbReference>
<name>A0A4S3KI07_9GAMM</name>
<dbReference type="SUPFAM" id="SSF53790">
    <property type="entry name" value="Tetrapyrrole methylase"/>
    <property type="match status" value="1"/>
</dbReference>
<dbReference type="FunFam" id="3.30.950.10:FF:000002">
    <property type="entry name" value="Ribosomal RNA small subunit methyltransferase I"/>
    <property type="match status" value="1"/>
</dbReference>
<keyword evidence="10" id="KW-1185">Reference proteome</keyword>
<dbReference type="InterPro" id="IPR014776">
    <property type="entry name" value="4pyrrole_Mease_sub2"/>
</dbReference>
<comment type="catalytic activity">
    <reaction evidence="6">
        <text>cytidine(1402) in 16S rRNA + S-adenosyl-L-methionine = 2'-O-methylcytidine(1402) in 16S rRNA + S-adenosyl-L-homocysteine + H(+)</text>
        <dbReference type="Rhea" id="RHEA:42924"/>
        <dbReference type="Rhea" id="RHEA-COMP:10285"/>
        <dbReference type="Rhea" id="RHEA-COMP:10286"/>
        <dbReference type="ChEBI" id="CHEBI:15378"/>
        <dbReference type="ChEBI" id="CHEBI:57856"/>
        <dbReference type="ChEBI" id="CHEBI:59789"/>
        <dbReference type="ChEBI" id="CHEBI:74495"/>
        <dbReference type="ChEBI" id="CHEBI:82748"/>
        <dbReference type="EC" id="2.1.1.198"/>
    </reaction>
</comment>
<dbReference type="InterPro" id="IPR053910">
    <property type="entry name" value="RsmI_HTH"/>
</dbReference>
<dbReference type="EMBL" id="MWIO01000025">
    <property type="protein sequence ID" value="THD07584.1"/>
    <property type="molecule type" value="Genomic_DNA"/>
</dbReference>
<keyword evidence="2 6" id="KW-0698">rRNA processing</keyword>
<dbReference type="RefSeq" id="WP_136258205.1">
    <property type="nucleotide sequence ID" value="NZ_MWIO01000025.1"/>
</dbReference>
<keyword evidence="4 6" id="KW-0808">Transferase</keyword>
<keyword evidence="5 6" id="KW-0949">S-adenosyl-L-methionine</keyword>
<dbReference type="EC" id="2.1.1.198" evidence="6"/>
<reference evidence="9 10" key="1">
    <citation type="submission" date="2017-02" db="EMBL/GenBank/DDBJ databases">
        <title>Whole genome sequencing of Rhodanobacter lindaniclasticus DSM 17932.</title>
        <authorList>
            <person name="Kumar S."/>
            <person name="Patil P."/>
            <person name="Patil P.B."/>
        </authorList>
    </citation>
    <scope>NUCLEOTIDE SEQUENCE [LARGE SCALE GENOMIC DNA]</scope>
    <source>
        <strain evidence="9 10">DSM 17932</strain>
    </source>
</reference>
<sequence>MSRVQPGCLWVVATPIGHRDDLSARAIETLRTVALIAAEDTRHSRPLLLHHGIATPLVALHDHNEREVVDALVARLQGGESVALISDAGTPLISDPGFRLVRAARAAGIRCAPVPGACAAIAALSVAGLPSDRFVFEGFLPPKAAARRSRLQELAGEPRTIIFYESSHRVAESLADMRDVFGAEREAVLARELTKMFETVLDEPLAELAARVAADPDQQRGEHVIVVAGRGEEADARLAEGQRVFAILREELPPARAAKLAAAISGAPRKALYES</sequence>
<accession>A0A4S3KI07</accession>
<keyword evidence="1 6" id="KW-0963">Cytoplasm</keyword>
<comment type="function">
    <text evidence="6">Catalyzes the 2'-O-methylation of the ribose of cytidine 1402 (C1402) in 16S rRNA.</text>
</comment>
<dbReference type="InterPro" id="IPR018063">
    <property type="entry name" value="SAM_MeTrfase_RsmI_CS"/>
</dbReference>
<evidence type="ECO:0000256" key="2">
    <source>
        <dbReference type="ARBA" id="ARBA00022552"/>
    </source>
</evidence>
<dbReference type="InterPro" id="IPR008189">
    <property type="entry name" value="rRNA_ssu_MeTfrase_I"/>
</dbReference>
<feature type="domain" description="Tetrapyrrole methylase" evidence="7">
    <location>
        <begin position="9"/>
        <end position="209"/>
    </location>
</feature>
<evidence type="ECO:0000256" key="3">
    <source>
        <dbReference type="ARBA" id="ARBA00022603"/>
    </source>
</evidence>
<dbReference type="PIRSF" id="PIRSF005917">
    <property type="entry name" value="MTase_YraL"/>
    <property type="match status" value="1"/>
</dbReference>
<dbReference type="InterPro" id="IPR035996">
    <property type="entry name" value="4pyrrol_Methylase_sf"/>
</dbReference>
<protein>
    <recommendedName>
        <fullName evidence="6">Ribosomal RNA small subunit methyltransferase I</fullName>
        <ecNumber evidence="6">2.1.1.198</ecNumber>
    </recommendedName>
    <alternativeName>
        <fullName evidence="6">16S rRNA 2'-O-ribose C1402 methyltransferase</fullName>
    </alternativeName>
    <alternativeName>
        <fullName evidence="6">rRNA (cytidine-2'-O-)-methyltransferase RsmI</fullName>
    </alternativeName>
</protein>
<organism evidence="9 10">
    <name type="scientific">Rhodanobacter lindaniclasticus</name>
    <dbReference type="NCBI Taxonomy" id="75310"/>
    <lineage>
        <taxon>Bacteria</taxon>
        <taxon>Pseudomonadati</taxon>
        <taxon>Pseudomonadota</taxon>
        <taxon>Gammaproteobacteria</taxon>
        <taxon>Lysobacterales</taxon>
        <taxon>Rhodanobacteraceae</taxon>
        <taxon>Rhodanobacter</taxon>
    </lineage>
</organism>
<dbReference type="InterPro" id="IPR014777">
    <property type="entry name" value="4pyrrole_Mease_sub1"/>
</dbReference>
<dbReference type="PROSITE" id="PS01296">
    <property type="entry name" value="RSMI"/>
    <property type="match status" value="1"/>
</dbReference>
<gene>
    <name evidence="6" type="primary">rsmI</name>
    <name evidence="9" type="ORF">B1991_08045</name>
</gene>
<dbReference type="InterPro" id="IPR000878">
    <property type="entry name" value="4pyrrol_Mease"/>
</dbReference>
<evidence type="ECO:0000256" key="4">
    <source>
        <dbReference type="ARBA" id="ARBA00022679"/>
    </source>
</evidence>